<dbReference type="AlphaFoldDB" id="A0A0K1PAQ4"/>
<gene>
    <name evidence="2" type="ORF">AKJ08_0878</name>
</gene>
<feature type="region of interest" description="Disordered" evidence="1">
    <location>
        <begin position="1"/>
        <end position="78"/>
    </location>
</feature>
<proteinExistence type="predicted"/>
<dbReference type="KEGG" id="vin:AKJ08_0878"/>
<name>A0A0K1PAQ4_9BACT</name>
<protein>
    <submittedName>
        <fullName evidence="2">Uncharacterized protein</fullName>
    </submittedName>
</protein>
<reference evidence="2 3" key="1">
    <citation type="submission" date="2015-08" db="EMBL/GenBank/DDBJ databases">
        <authorList>
            <person name="Babu N.S."/>
            <person name="Beckwith C.J."/>
            <person name="Beseler K.G."/>
            <person name="Brison A."/>
            <person name="Carone J.V."/>
            <person name="Caskin T.P."/>
            <person name="Diamond M."/>
            <person name="Durham M.E."/>
            <person name="Foxe J.M."/>
            <person name="Go M."/>
            <person name="Henderson B.A."/>
            <person name="Jones I.B."/>
            <person name="McGettigan J.A."/>
            <person name="Micheletti S.J."/>
            <person name="Nasrallah M.E."/>
            <person name="Ortiz D."/>
            <person name="Piller C.R."/>
            <person name="Privatt S.R."/>
            <person name="Schneider S.L."/>
            <person name="Sharp S."/>
            <person name="Smith T.C."/>
            <person name="Stanton J.D."/>
            <person name="Ullery H.E."/>
            <person name="Wilson R.J."/>
            <person name="Serrano M.G."/>
            <person name="Buck G."/>
            <person name="Lee V."/>
            <person name="Wang Y."/>
            <person name="Carvalho R."/>
            <person name="Voegtly L."/>
            <person name="Shi R."/>
            <person name="Duckworth R."/>
            <person name="Johnson A."/>
            <person name="Loviza R."/>
            <person name="Walstead R."/>
            <person name="Shah Z."/>
            <person name="Kiflezghi M."/>
            <person name="Wade K."/>
            <person name="Ball S.L."/>
            <person name="Bradley K.W."/>
            <person name="Asai D.J."/>
            <person name="Bowman C.A."/>
            <person name="Russell D.A."/>
            <person name="Pope W.H."/>
            <person name="Jacobs-Sera D."/>
            <person name="Hendrix R.W."/>
            <person name="Hatfull G.F."/>
        </authorList>
    </citation>
    <scope>NUCLEOTIDE SEQUENCE [LARGE SCALE GENOMIC DNA]</scope>
    <source>
        <strain evidence="2 3">DSM 27710</strain>
    </source>
</reference>
<feature type="compositionally biased region" description="Basic and acidic residues" evidence="1">
    <location>
        <begin position="69"/>
        <end position="78"/>
    </location>
</feature>
<accession>A0A0K1PAQ4</accession>
<dbReference type="EMBL" id="CP012332">
    <property type="protein sequence ID" value="AKU90491.1"/>
    <property type="molecule type" value="Genomic_DNA"/>
</dbReference>
<keyword evidence="3" id="KW-1185">Reference proteome</keyword>
<evidence type="ECO:0000256" key="1">
    <source>
        <dbReference type="SAM" id="MobiDB-lite"/>
    </source>
</evidence>
<dbReference type="Proteomes" id="UP000055590">
    <property type="component" value="Chromosome"/>
</dbReference>
<organism evidence="2 3">
    <name type="scientific">Vulgatibacter incomptus</name>
    <dbReference type="NCBI Taxonomy" id="1391653"/>
    <lineage>
        <taxon>Bacteria</taxon>
        <taxon>Pseudomonadati</taxon>
        <taxon>Myxococcota</taxon>
        <taxon>Myxococcia</taxon>
        <taxon>Myxococcales</taxon>
        <taxon>Cystobacterineae</taxon>
        <taxon>Vulgatibacteraceae</taxon>
        <taxon>Vulgatibacter</taxon>
    </lineage>
</organism>
<sequence length="78" mass="8434">MEIGAAGHAVSYGHARYRPEVRPARNLPAGAASSRNRGVPIGPAPRNEQGENETAAPPRRKARPLSHVLVDRDMKSTR</sequence>
<evidence type="ECO:0000313" key="2">
    <source>
        <dbReference type="EMBL" id="AKU90491.1"/>
    </source>
</evidence>
<evidence type="ECO:0000313" key="3">
    <source>
        <dbReference type="Proteomes" id="UP000055590"/>
    </source>
</evidence>